<reference evidence="1" key="1">
    <citation type="submission" date="2023-03" db="EMBL/GenBank/DDBJ databases">
        <title>MT1 and MT2 Draft Genomes of Novel Species.</title>
        <authorList>
            <person name="Venkateswaran K."/>
        </authorList>
    </citation>
    <scope>NUCLEOTIDE SEQUENCE</scope>
    <source>
        <strain evidence="1">F6_8S_P_1A</strain>
    </source>
</reference>
<comment type="caution">
    <text evidence="1">The sequence shown here is derived from an EMBL/GenBank/DDBJ whole genome shotgun (WGS) entry which is preliminary data.</text>
</comment>
<gene>
    <name evidence="1" type="ORF">P5G59_19650</name>
</gene>
<dbReference type="RefSeq" id="WP_301220712.1">
    <property type="nucleotide sequence ID" value="NZ_JAROCB010000006.1"/>
</dbReference>
<evidence type="ECO:0008006" key="3">
    <source>
        <dbReference type="Google" id="ProtNLM"/>
    </source>
</evidence>
<protein>
    <recommendedName>
        <fullName evidence="3">NAD(P)-binding domain-containing protein</fullName>
    </recommendedName>
</protein>
<dbReference type="SUPFAM" id="SSF51735">
    <property type="entry name" value="NAD(P)-binding Rossmann-fold domains"/>
    <property type="match status" value="1"/>
</dbReference>
<dbReference type="InterPro" id="IPR036291">
    <property type="entry name" value="NAD(P)-bd_dom_sf"/>
</dbReference>
<evidence type="ECO:0000313" key="2">
    <source>
        <dbReference type="Proteomes" id="UP001174210"/>
    </source>
</evidence>
<keyword evidence="2" id="KW-1185">Reference proteome</keyword>
<proteinExistence type="predicted"/>
<sequence>MAVHTLVVGASGILAPLAAMLVATGDDVTGIARTRPAPDGAHTILLDATSVAAVTEAIGKARWDRAVVYAPAVSPESLPTLTRAVGGRVVLIRTSSAADLVHREPAIRPDVLQLGWTTGPDDGTRWHTPEEVSAAALEVLRDGRGRVLGRIRPWEERP</sequence>
<evidence type="ECO:0000313" key="1">
    <source>
        <dbReference type="EMBL" id="MDN4599373.1"/>
    </source>
</evidence>
<organism evidence="1 2">
    <name type="scientific">Leifsonia virtsii</name>
    <dbReference type="NCBI Taxonomy" id="3035915"/>
    <lineage>
        <taxon>Bacteria</taxon>
        <taxon>Bacillati</taxon>
        <taxon>Actinomycetota</taxon>
        <taxon>Actinomycetes</taxon>
        <taxon>Micrococcales</taxon>
        <taxon>Microbacteriaceae</taxon>
        <taxon>Leifsonia</taxon>
    </lineage>
</organism>
<accession>A0ABT8J2R3</accession>
<dbReference type="Proteomes" id="UP001174210">
    <property type="component" value="Unassembled WGS sequence"/>
</dbReference>
<dbReference type="EMBL" id="JAROCB010000006">
    <property type="protein sequence ID" value="MDN4599373.1"/>
    <property type="molecule type" value="Genomic_DNA"/>
</dbReference>
<name>A0ABT8J2R3_9MICO</name>